<dbReference type="EMBL" id="BAAATM010000008">
    <property type="protein sequence ID" value="GAA2529860.1"/>
    <property type="molecule type" value="Genomic_DNA"/>
</dbReference>
<gene>
    <name evidence="2" type="ORF">GCM10010423_26170</name>
</gene>
<organism evidence="2 3">
    <name type="scientific">Streptomyces levis</name>
    <dbReference type="NCBI Taxonomy" id="285566"/>
    <lineage>
        <taxon>Bacteria</taxon>
        <taxon>Bacillati</taxon>
        <taxon>Actinomycetota</taxon>
        <taxon>Actinomycetes</taxon>
        <taxon>Kitasatosporales</taxon>
        <taxon>Streptomycetaceae</taxon>
        <taxon>Streptomyces</taxon>
    </lineage>
</organism>
<evidence type="ECO:0008006" key="4">
    <source>
        <dbReference type="Google" id="ProtNLM"/>
    </source>
</evidence>
<feature type="compositionally biased region" description="Basic and acidic residues" evidence="1">
    <location>
        <begin position="49"/>
        <end position="69"/>
    </location>
</feature>
<evidence type="ECO:0000313" key="2">
    <source>
        <dbReference type="EMBL" id="GAA2529860.1"/>
    </source>
</evidence>
<reference evidence="2 3" key="1">
    <citation type="journal article" date="2019" name="Int. J. Syst. Evol. Microbiol.">
        <title>The Global Catalogue of Microorganisms (GCM) 10K type strain sequencing project: providing services to taxonomists for standard genome sequencing and annotation.</title>
        <authorList>
            <consortium name="The Broad Institute Genomics Platform"/>
            <consortium name="The Broad Institute Genome Sequencing Center for Infectious Disease"/>
            <person name="Wu L."/>
            <person name="Ma J."/>
        </authorList>
    </citation>
    <scope>NUCLEOTIDE SEQUENCE [LARGE SCALE GENOMIC DNA]</scope>
    <source>
        <strain evidence="2 3">JCM 6924</strain>
    </source>
</reference>
<evidence type="ECO:0000313" key="3">
    <source>
        <dbReference type="Proteomes" id="UP001501095"/>
    </source>
</evidence>
<accession>A0ABN3NPM5</accession>
<protein>
    <recommendedName>
        <fullName evidence="4">Transposase</fullName>
    </recommendedName>
</protein>
<proteinExistence type="predicted"/>
<feature type="compositionally biased region" description="Basic and acidic residues" evidence="1">
    <location>
        <begin position="1"/>
        <end position="18"/>
    </location>
</feature>
<evidence type="ECO:0000256" key="1">
    <source>
        <dbReference type="SAM" id="MobiDB-lite"/>
    </source>
</evidence>
<keyword evidence="3" id="KW-1185">Reference proteome</keyword>
<comment type="caution">
    <text evidence="2">The sequence shown here is derived from an EMBL/GenBank/DDBJ whole genome shotgun (WGS) entry which is preliminary data.</text>
</comment>
<sequence length="76" mass="8455">MRPGTRERVTTRLIRDQSGKQSGKRSHAPNAEVSGRYRSDGIAGYRGAGPDHGKTRTDHRGPRTEDIARSFRCSMT</sequence>
<name>A0ABN3NPM5_9ACTN</name>
<dbReference type="Proteomes" id="UP001501095">
    <property type="component" value="Unassembled WGS sequence"/>
</dbReference>
<feature type="region of interest" description="Disordered" evidence="1">
    <location>
        <begin position="1"/>
        <end position="76"/>
    </location>
</feature>